<dbReference type="AlphaFoldDB" id="A0AA90T4T1"/>
<organism evidence="5 6">
    <name type="scientific">Helicobacter cappadocius</name>
    <dbReference type="NCBI Taxonomy" id="3063998"/>
    <lineage>
        <taxon>Bacteria</taxon>
        <taxon>Pseudomonadati</taxon>
        <taxon>Campylobacterota</taxon>
        <taxon>Epsilonproteobacteria</taxon>
        <taxon>Campylobacterales</taxon>
        <taxon>Helicobacteraceae</taxon>
        <taxon>Helicobacter</taxon>
    </lineage>
</organism>
<dbReference type="InterPro" id="IPR000055">
    <property type="entry name" value="Restrct_endonuc_typeI_TRD"/>
</dbReference>
<dbReference type="EC" id="3.1.21.-" evidence="5"/>
<reference evidence="6" key="1">
    <citation type="journal article" date="2024" name="Syst. Appl. Microbiol.">
        <title>Helicobacter cappadocius sp. nov., from lizards: The first psychrotrophic Helicobacter species.</title>
        <authorList>
            <person name="Aydin F."/>
            <person name="Tarhane S."/>
            <person name="Karakaya E."/>
            <person name="Abay S."/>
            <person name="Kayman T."/>
            <person name="Guran O."/>
            <person name="Bozkurt E."/>
            <person name="Uzum N."/>
            <person name="Avci A."/>
            <person name="Olgun K."/>
            <person name="Jablonski D."/>
            <person name="Guran C."/>
            <person name="Burcin Saticioglu I."/>
        </authorList>
    </citation>
    <scope>NUCLEOTIDE SEQUENCE [LARGE SCALE GENOMIC DNA]</scope>
    <source>
        <strain evidence="6">faydin-H76</strain>
    </source>
</reference>
<dbReference type="InterPro" id="IPR051212">
    <property type="entry name" value="Type-I_RE_S_subunit"/>
</dbReference>
<evidence type="ECO:0000256" key="2">
    <source>
        <dbReference type="ARBA" id="ARBA00022747"/>
    </source>
</evidence>
<dbReference type="GO" id="GO:0009307">
    <property type="term" value="P:DNA restriction-modification system"/>
    <property type="evidence" value="ECO:0007669"/>
    <property type="project" value="UniProtKB-KW"/>
</dbReference>
<evidence type="ECO:0000313" key="5">
    <source>
        <dbReference type="EMBL" id="MDP2538688.1"/>
    </source>
</evidence>
<keyword evidence="5" id="KW-0378">Hydrolase</keyword>
<keyword evidence="5" id="KW-0540">Nuclease</keyword>
<comment type="similarity">
    <text evidence="1">Belongs to the type-I restriction system S methylase family.</text>
</comment>
<keyword evidence="2" id="KW-0680">Restriction system</keyword>
<dbReference type="GO" id="GO:0004519">
    <property type="term" value="F:endonuclease activity"/>
    <property type="evidence" value="ECO:0007669"/>
    <property type="project" value="UniProtKB-KW"/>
</dbReference>
<dbReference type="SUPFAM" id="SSF116734">
    <property type="entry name" value="DNA methylase specificity domain"/>
    <property type="match status" value="2"/>
</dbReference>
<evidence type="ECO:0000256" key="1">
    <source>
        <dbReference type="ARBA" id="ARBA00010923"/>
    </source>
</evidence>
<dbReference type="PANTHER" id="PTHR43140:SF1">
    <property type="entry name" value="TYPE I RESTRICTION ENZYME ECOKI SPECIFICITY SUBUNIT"/>
    <property type="match status" value="1"/>
</dbReference>
<dbReference type="GO" id="GO:0003677">
    <property type="term" value="F:DNA binding"/>
    <property type="evidence" value="ECO:0007669"/>
    <property type="project" value="UniProtKB-KW"/>
</dbReference>
<dbReference type="Proteomes" id="UP001177258">
    <property type="component" value="Unassembled WGS sequence"/>
</dbReference>
<keyword evidence="5" id="KW-0255">Endonuclease</keyword>
<feature type="domain" description="Type I restriction modification DNA specificity" evidence="4">
    <location>
        <begin position="14"/>
        <end position="167"/>
    </location>
</feature>
<feature type="domain" description="Type I restriction modification DNA specificity" evidence="4">
    <location>
        <begin position="186"/>
        <end position="344"/>
    </location>
</feature>
<gene>
    <name evidence="5" type="ORF">Q5I06_02680</name>
</gene>
<evidence type="ECO:0000259" key="4">
    <source>
        <dbReference type="Pfam" id="PF01420"/>
    </source>
</evidence>
<name>A0AA90T4T1_9HELI</name>
<keyword evidence="3" id="KW-0238">DNA-binding</keyword>
<evidence type="ECO:0000313" key="6">
    <source>
        <dbReference type="Proteomes" id="UP001177258"/>
    </source>
</evidence>
<dbReference type="InterPro" id="IPR044946">
    <property type="entry name" value="Restrct_endonuc_typeI_TRD_sf"/>
</dbReference>
<sequence>MKAIKRMGGGDRERVEFKTLGEVCEFYTGVQLNKNNMIKNGKYPVINGGIKPSGYTDKYNEDENTITIAQGGSAGYVNFMTTKFWAGAHCYVIKPTYEGLKNRFLYFALKSQEWDIQNSKQGAGIPGLVRSHVASIKIPIPPLPIQEEIVKILDTFTELEGELEAELQLRQKQYKYYLNKLFKLYDDIEKIPLNEIAKISRGKRVIKKQLTNGGIYPVYQNSLTPMGYYNEYNSQANTTYIISAGSAGEIGYSNIDFWAADDCLIFSDLKGIENKYIYYFLLTKQNFIRSNVWRAGIPRLSRTIIERLEIPIPPLEEQKRIVGILDKFDELVNDISLGIPAEIQMRKKQYEYYRDKLLRFEEAL</sequence>
<evidence type="ECO:0000256" key="3">
    <source>
        <dbReference type="ARBA" id="ARBA00023125"/>
    </source>
</evidence>
<dbReference type="CDD" id="cd17291">
    <property type="entry name" value="RMtype1_S_MgeORF438P-TRD-CR_like"/>
    <property type="match status" value="2"/>
</dbReference>
<dbReference type="PANTHER" id="PTHR43140">
    <property type="entry name" value="TYPE-1 RESTRICTION ENZYME ECOKI SPECIFICITY PROTEIN"/>
    <property type="match status" value="1"/>
</dbReference>
<comment type="caution">
    <text evidence="5">The sequence shown here is derived from an EMBL/GenBank/DDBJ whole genome shotgun (WGS) entry which is preliminary data.</text>
</comment>
<dbReference type="Gene3D" id="3.90.220.20">
    <property type="entry name" value="DNA methylase specificity domains"/>
    <property type="match status" value="2"/>
</dbReference>
<proteinExistence type="inferred from homology"/>
<protein>
    <submittedName>
        <fullName evidence="5">Restriction endonuclease subunit S</fullName>
        <ecNumber evidence="5">3.1.21.-</ecNumber>
    </submittedName>
</protein>
<dbReference type="Pfam" id="PF01420">
    <property type="entry name" value="Methylase_S"/>
    <property type="match status" value="2"/>
</dbReference>
<dbReference type="EMBL" id="JAUYZK010000003">
    <property type="protein sequence ID" value="MDP2538688.1"/>
    <property type="molecule type" value="Genomic_DNA"/>
</dbReference>
<dbReference type="GO" id="GO:0016787">
    <property type="term" value="F:hydrolase activity"/>
    <property type="evidence" value="ECO:0007669"/>
    <property type="project" value="UniProtKB-KW"/>
</dbReference>
<accession>A0AA90T4T1</accession>
<dbReference type="RefSeq" id="WP_305520904.1">
    <property type="nucleotide sequence ID" value="NZ_JAUYZK010000003.1"/>
</dbReference>